<keyword evidence="7 9" id="KW-0472">Membrane</keyword>
<dbReference type="GO" id="GO:0022857">
    <property type="term" value="F:transmembrane transporter activity"/>
    <property type="evidence" value="ECO:0007669"/>
    <property type="project" value="UniProtKB-UniRule"/>
</dbReference>
<dbReference type="PANTHER" id="PTHR35011:SF2">
    <property type="entry name" value="2,3-DIKETO-L-GULONATE TRAP TRANSPORTER SMALL PERMEASE PROTEIN YIAM"/>
    <property type="match status" value="1"/>
</dbReference>
<sequence length="174" mass="19126">MKPAFVLLNRSCLVLRRFFSAVVIVLFAVMLCSVMIQIAGRYLFGYSISAASEIATFAQIWLVLFGAGVALARGQHVAIDIFPAMLPRNLARVALLIISVVIVFFLGVLIYGSLPLIEFGKFQTSPALGIPMKWVYLAMPVAGFYMILEALMSCVMRWNDPFPAPDTDTLDEAA</sequence>
<evidence type="ECO:0000256" key="8">
    <source>
        <dbReference type="ARBA" id="ARBA00038436"/>
    </source>
</evidence>
<dbReference type="EMBL" id="SAUY01000034">
    <property type="protein sequence ID" value="RWR27184.1"/>
    <property type="molecule type" value="Genomic_DNA"/>
</dbReference>
<keyword evidence="2 9" id="KW-0813">Transport</keyword>
<evidence type="ECO:0000313" key="12">
    <source>
        <dbReference type="Proteomes" id="UP000284451"/>
    </source>
</evidence>
<protein>
    <recommendedName>
        <fullName evidence="9">TRAP transporter small permease protein</fullName>
    </recommendedName>
</protein>
<feature type="transmembrane region" description="Helical" evidence="9">
    <location>
        <begin position="93"/>
        <end position="114"/>
    </location>
</feature>
<gene>
    <name evidence="11" type="ORF">D2T29_19050</name>
</gene>
<dbReference type="RefSeq" id="WP_128233720.1">
    <property type="nucleotide sequence ID" value="NZ_SAUY01000034.1"/>
</dbReference>
<evidence type="ECO:0000259" key="10">
    <source>
        <dbReference type="Pfam" id="PF04290"/>
    </source>
</evidence>
<reference evidence="11 12" key="2">
    <citation type="submission" date="2019-01" db="EMBL/GenBank/DDBJ databases">
        <authorList>
            <person name="Li Y."/>
        </authorList>
    </citation>
    <scope>NUCLEOTIDE SEQUENCE [LARGE SCALE GENOMIC DNA]</scope>
    <source>
        <strain evidence="11 12">07D10-4-3</strain>
    </source>
</reference>
<dbReference type="Proteomes" id="UP000284451">
    <property type="component" value="Unassembled WGS sequence"/>
</dbReference>
<evidence type="ECO:0000256" key="3">
    <source>
        <dbReference type="ARBA" id="ARBA00022475"/>
    </source>
</evidence>
<dbReference type="GO" id="GO:0005886">
    <property type="term" value="C:plasma membrane"/>
    <property type="evidence" value="ECO:0007669"/>
    <property type="project" value="UniProtKB-SubCell"/>
</dbReference>
<reference evidence="11 12" key="1">
    <citation type="submission" date="2019-01" db="EMBL/GenBank/DDBJ databases">
        <title>Sinorhodobacter populi sp. nov. isolated from the symptomatic bark tissue of Populus euramericana canker.</title>
        <authorList>
            <person name="Xu G."/>
        </authorList>
    </citation>
    <scope>NUCLEOTIDE SEQUENCE [LARGE SCALE GENOMIC DNA]</scope>
    <source>
        <strain evidence="11 12">07D10-4-3</strain>
    </source>
</reference>
<dbReference type="InterPro" id="IPR055348">
    <property type="entry name" value="DctQ"/>
</dbReference>
<evidence type="ECO:0000256" key="2">
    <source>
        <dbReference type="ARBA" id="ARBA00022448"/>
    </source>
</evidence>
<feature type="transmembrane region" description="Helical" evidence="9">
    <location>
        <begin position="21"/>
        <end position="44"/>
    </location>
</feature>
<keyword evidence="5 9" id="KW-0812">Transmembrane</keyword>
<organism evidence="11 12">
    <name type="scientific">Paenirhodobacter populi</name>
    <dbReference type="NCBI Taxonomy" id="2306993"/>
    <lineage>
        <taxon>Bacteria</taxon>
        <taxon>Pseudomonadati</taxon>
        <taxon>Pseudomonadota</taxon>
        <taxon>Alphaproteobacteria</taxon>
        <taxon>Rhodobacterales</taxon>
        <taxon>Rhodobacter group</taxon>
        <taxon>Paenirhodobacter</taxon>
    </lineage>
</organism>
<keyword evidence="4 9" id="KW-0997">Cell inner membrane</keyword>
<comment type="subcellular location">
    <subcellularLocation>
        <location evidence="1 9">Cell inner membrane</location>
        <topology evidence="1 9">Multi-pass membrane protein</topology>
    </subcellularLocation>
</comment>
<dbReference type="Pfam" id="PF04290">
    <property type="entry name" value="DctQ"/>
    <property type="match status" value="1"/>
</dbReference>
<evidence type="ECO:0000256" key="5">
    <source>
        <dbReference type="ARBA" id="ARBA00022692"/>
    </source>
</evidence>
<keyword evidence="6 9" id="KW-1133">Transmembrane helix</keyword>
<comment type="function">
    <text evidence="9">Part of the tripartite ATP-independent periplasmic (TRAP) transport system.</text>
</comment>
<evidence type="ECO:0000256" key="4">
    <source>
        <dbReference type="ARBA" id="ARBA00022519"/>
    </source>
</evidence>
<comment type="subunit">
    <text evidence="9">The complex comprises the extracytoplasmic solute receptor protein and the two transmembrane proteins.</text>
</comment>
<evidence type="ECO:0000256" key="6">
    <source>
        <dbReference type="ARBA" id="ARBA00022989"/>
    </source>
</evidence>
<evidence type="ECO:0000256" key="7">
    <source>
        <dbReference type="ARBA" id="ARBA00023136"/>
    </source>
</evidence>
<feature type="transmembrane region" description="Helical" evidence="9">
    <location>
        <begin position="50"/>
        <end position="72"/>
    </location>
</feature>
<name>A0A443K351_9RHOB</name>
<proteinExistence type="inferred from homology"/>
<dbReference type="PANTHER" id="PTHR35011">
    <property type="entry name" value="2,3-DIKETO-L-GULONATE TRAP TRANSPORTER SMALL PERMEASE PROTEIN YIAM"/>
    <property type="match status" value="1"/>
</dbReference>
<evidence type="ECO:0000256" key="1">
    <source>
        <dbReference type="ARBA" id="ARBA00004429"/>
    </source>
</evidence>
<evidence type="ECO:0000256" key="9">
    <source>
        <dbReference type="RuleBase" id="RU369079"/>
    </source>
</evidence>
<feature type="domain" description="Tripartite ATP-independent periplasmic transporters DctQ component" evidence="10">
    <location>
        <begin position="30"/>
        <end position="156"/>
    </location>
</feature>
<evidence type="ECO:0000313" key="11">
    <source>
        <dbReference type="EMBL" id="RWR27184.1"/>
    </source>
</evidence>
<dbReference type="AlphaFoldDB" id="A0A443K351"/>
<comment type="similarity">
    <text evidence="8 9">Belongs to the TRAP transporter small permease family.</text>
</comment>
<feature type="transmembrane region" description="Helical" evidence="9">
    <location>
        <begin position="134"/>
        <end position="152"/>
    </location>
</feature>
<keyword evidence="3" id="KW-1003">Cell membrane</keyword>
<dbReference type="GO" id="GO:0015740">
    <property type="term" value="P:C4-dicarboxylate transport"/>
    <property type="evidence" value="ECO:0007669"/>
    <property type="project" value="TreeGrafter"/>
</dbReference>
<accession>A0A443K351</accession>
<comment type="caution">
    <text evidence="11">The sequence shown here is derived from an EMBL/GenBank/DDBJ whole genome shotgun (WGS) entry which is preliminary data.</text>
</comment>
<dbReference type="InterPro" id="IPR007387">
    <property type="entry name" value="TRAP_DctQ"/>
</dbReference>